<evidence type="ECO:0000313" key="7">
    <source>
        <dbReference type="EMBL" id="CAL4232730.1"/>
    </source>
</evidence>
<evidence type="ECO:0000256" key="2">
    <source>
        <dbReference type="ARBA" id="ARBA00022692"/>
    </source>
</evidence>
<keyword evidence="2 5" id="KW-0812">Transmembrane</keyword>
<keyword evidence="3 5" id="KW-1133">Transmembrane helix</keyword>
<feature type="transmembrane region" description="Helical" evidence="5">
    <location>
        <begin position="85"/>
        <end position="105"/>
    </location>
</feature>
<evidence type="ECO:0000259" key="6">
    <source>
        <dbReference type="PROSITE" id="PS50261"/>
    </source>
</evidence>
<dbReference type="AlphaFoldDB" id="A0AAV2STW7"/>
<feature type="domain" description="G-protein coupled receptors family 2 profile 2" evidence="6">
    <location>
        <begin position="1"/>
        <end position="179"/>
    </location>
</feature>
<organism evidence="7 8">
    <name type="scientific">Meganyctiphanes norvegica</name>
    <name type="common">Northern krill</name>
    <name type="synonym">Thysanopoda norvegica</name>
    <dbReference type="NCBI Taxonomy" id="48144"/>
    <lineage>
        <taxon>Eukaryota</taxon>
        <taxon>Metazoa</taxon>
        <taxon>Ecdysozoa</taxon>
        <taxon>Arthropoda</taxon>
        <taxon>Crustacea</taxon>
        <taxon>Multicrustacea</taxon>
        <taxon>Malacostraca</taxon>
        <taxon>Eumalacostraca</taxon>
        <taxon>Eucarida</taxon>
        <taxon>Euphausiacea</taxon>
        <taxon>Euphausiidae</taxon>
        <taxon>Meganyctiphanes</taxon>
    </lineage>
</organism>
<dbReference type="EMBL" id="CAXKWB010110804">
    <property type="protein sequence ID" value="CAL4232730.1"/>
    <property type="molecule type" value="Genomic_DNA"/>
</dbReference>
<feature type="non-terminal residue" evidence="7">
    <location>
        <position position="1"/>
    </location>
</feature>
<dbReference type="Gene3D" id="1.20.1070.10">
    <property type="entry name" value="Rhodopsin 7-helix transmembrane proteins"/>
    <property type="match status" value="1"/>
</dbReference>
<dbReference type="InterPro" id="IPR000832">
    <property type="entry name" value="GPCR_2_secretin-like"/>
</dbReference>
<accession>A0AAV2STW7</accession>
<evidence type="ECO:0000256" key="3">
    <source>
        <dbReference type="ARBA" id="ARBA00022989"/>
    </source>
</evidence>
<evidence type="ECO:0000256" key="4">
    <source>
        <dbReference type="ARBA" id="ARBA00023136"/>
    </source>
</evidence>
<feature type="transmembrane region" description="Helical" evidence="5">
    <location>
        <begin position="126"/>
        <end position="143"/>
    </location>
</feature>
<feature type="transmembrane region" description="Helical" evidence="5">
    <location>
        <begin position="155"/>
        <end position="178"/>
    </location>
</feature>
<dbReference type="GO" id="GO:0007166">
    <property type="term" value="P:cell surface receptor signaling pathway"/>
    <property type="evidence" value="ECO:0007669"/>
    <property type="project" value="InterPro"/>
</dbReference>
<sequence length="222" mass="25744">NSPWCVTVLLLTWYLLMTRYMWMLCEAFFLHKLVATSFAEQKSLRLYYIIGWVLPIPSVAVYAILRYNTANGGCWVEPAHEYEWIFYGPCLISLMLNFAFLINIVRVLVSKLRAQHNEPYRKAVRAAMLLVPLFGLQLLLTLYRPSVVACAWAEYYHYLNSCAEGLQGLAVSVAFCYLNGEVRQLIERSYIRWKEQRAVNKGRRPSEVNIKRITNSVNTTIC</sequence>
<dbReference type="PANTHER" id="PTHR45620:SF42">
    <property type="entry name" value="G-PROTEIN COUPLED RECEPTOR SEB-2"/>
    <property type="match status" value="1"/>
</dbReference>
<comment type="subcellular location">
    <subcellularLocation>
        <location evidence="1">Membrane</location>
        <topology evidence="1">Multi-pass membrane protein</topology>
    </subcellularLocation>
</comment>
<protein>
    <recommendedName>
        <fullName evidence="6">G-protein coupled receptors family 2 profile 2 domain-containing protein</fullName>
    </recommendedName>
</protein>
<dbReference type="PANTHER" id="PTHR45620">
    <property type="entry name" value="PDF RECEPTOR-LIKE PROTEIN-RELATED"/>
    <property type="match status" value="1"/>
</dbReference>
<feature type="transmembrane region" description="Helical" evidence="5">
    <location>
        <begin position="46"/>
        <end position="65"/>
    </location>
</feature>
<dbReference type="InterPro" id="IPR050332">
    <property type="entry name" value="GPCR_2"/>
</dbReference>
<keyword evidence="8" id="KW-1185">Reference proteome</keyword>
<gene>
    <name evidence="7" type="ORF">MNOR_LOCUS39889</name>
</gene>
<dbReference type="PRINTS" id="PR00249">
    <property type="entry name" value="GPCRSECRETIN"/>
</dbReference>
<dbReference type="InterPro" id="IPR017981">
    <property type="entry name" value="GPCR_2-like_7TM"/>
</dbReference>
<comment type="caution">
    <text evidence="7">The sequence shown here is derived from an EMBL/GenBank/DDBJ whole genome shotgun (WGS) entry which is preliminary data.</text>
</comment>
<dbReference type="GO" id="GO:0008528">
    <property type="term" value="F:G protein-coupled peptide receptor activity"/>
    <property type="evidence" value="ECO:0007669"/>
    <property type="project" value="TreeGrafter"/>
</dbReference>
<proteinExistence type="predicted"/>
<dbReference type="Proteomes" id="UP001497623">
    <property type="component" value="Unassembled WGS sequence"/>
</dbReference>
<reference evidence="7 8" key="1">
    <citation type="submission" date="2024-05" db="EMBL/GenBank/DDBJ databases">
        <authorList>
            <person name="Wallberg A."/>
        </authorList>
    </citation>
    <scope>NUCLEOTIDE SEQUENCE [LARGE SCALE GENOMIC DNA]</scope>
</reference>
<dbReference type="Pfam" id="PF00002">
    <property type="entry name" value="7tm_2"/>
    <property type="match status" value="1"/>
</dbReference>
<dbReference type="PROSITE" id="PS50261">
    <property type="entry name" value="G_PROTEIN_RECEP_F2_4"/>
    <property type="match status" value="1"/>
</dbReference>
<dbReference type="GO" id="GO:0007188">
    <property type="term" value="P:adenylate cyclase-modulating G protein-coupled receptor signaling pathway"/>
    <property type="evidence" value="ECO:0007669"/>
    <property type="project" value="TreeGrafter"/>
</dbReference>
<evidence type="ECO:0000256" key="5">
    <source>
        <dbReference type="SAM" id="Phobius"/>
    </source>
</evidence>
<evidence type="ECO:0000313" key="8">
    <source>
        <dbReference type="Proteomes" id="UP001497623"/>
    </source>
</evidence>
<name>A0AAV2STW7_MEGNR</name>
<dbReference type="GO" id="GO:0005886">
    <property type="term" value="C:plasma membrane"/>
    <property type="evidence" value="ECO:0007669"/>
    <property type="project" value="TreeGrafter"/>
</dbReference>
<keyword evidence="4 5" id="KW-0472">Membrane</keyword>
<evidence type="ECO:0000256" key="1">
    <source>
        <dbReference type="ARBA" id="ARBA00004141"/>
    </source>
</evidence>